<keyword evidence="1" id="KW-0408">Iron</keyword>
<dbReference type="InterPro" id="IPR044861">
    <property type="entry name" value="IPNS-like_FE2OG_OXY"/>
</dbReference>
<protein>
    <submittedName>
        <fullName evidence="3">ARAD1B23914p</fullName>
    </submittedName>
</protein>
<name>A0A060T7Y5_BLAAD</name>
<dbReference type="Gene3D" id="2.60.120.330">
    <property type="entry name" value="B-lactam Antibiotic, Isopenicillin N Synthase, Chain"/>
    <property type="match status" value="1"/>
</dbReference>
<reference evidence="3" key="2">
    <citation type="submission" date="2014-06" db="EMBL/GenBank/DDBJ databases">
        <title>The complete genome of Blastobotrys (Arxula) adeninivorans LS3 - a yeast of biotechnological interest.</title>
        <authorList>
            <person name="Kunze G."/>
            <person name="Gaillardin C."/>
            <person name="Czernicka M."/>
            <person name="Durrens P."/>
            <person name="Martin T."/>
            <person name="Boer E."/>
            <person name="Gabaldon T."/>
            <person name="Cruz J."/>
            <person name="Talla E."/>
            <person name="Marck C."/>
            <person name="Goffeau A."/>
            <person name="Barbe V."/>
            <person name="Baret P."/>
            <person name="Baronian K."/>
            <person name="Beier S."/>
            <person name="Bleykasten C."/>
            <person name="Bode R."/>
            <person name="Casaregola S."/>
            <person name="Despons L."/>
            <person name="Fairhead C."/>
            <person name="Giersberg M."/>
            <person name="Gierski P."/>
            <person name="Hahnel U."/>
            <person name="Hartmann A."/>
            <person name="Jankowska D."/>
            <person name="Jubin C."/>
            <person name="Jung P."/>
            <person name="Lafontaine I."/>
            <person name="Leh-Louis V."/>
            <person name="Lemaire M."/>
            <person name="Marcet-Houben M."/>
            <person name="Mascher M."/>
            <person name="Morel G."/>
            <person name="Richard G.-F."/>
            <person name="Riechen J."/>
            <person name="Sacerdot C."/>
            <person name="Sarkar A."/>
            <person name="Savel G."/>
            <person name="Schacherer J."/>
            <person name="Sherman D."/>
            <person name="Straub M.-L."/>
            <person name="Stein N."/>
            <person name="Thierry A."/>
            <person name="Trautwein-Schult A."/>
            <person name="Westhof E."/>
            <person name="Worch S."/>
            <person name="Dujon B."/>
            <person name="Souciet J.-L."/>
            <person name="Wincker P."/>
            <person name="Scholz U."/>
            <person name="Neuveglise N."/>
        </authorList>
    </citation>
    <scope>NUCLEOTIDE SEQUENCE</scope>
    <source>
        <strain evidence="3">LS3</strain>
    </source>
</reference>
<keyword evidence="1" id="KW-0560">Oxidoreductase</keyword>
<dbReference type="GO" id="GO:0044283">
    <property type="term" value="P:small molecule biosynthetic process"/>
    <property type="evidence" value="ECO:0007669"/>
    <property type="project" value="UniProtKB-ARBA"/>
</dbReference>
<proteinExistence type="inferred from homology"/>
<dbReference type="InterPro" id="IPR026992">
    <property type="entry name" value="DIOX_N"/>
</dbReference>
<dbReference type="InterPro" id="IPR027443">
    <property type="entry name" value="IPNS-like_sf"/>
</dbReference>
<keyword evidence="1" id="KW-0479">Metal-binding</keyword>
<dbReference type="InterPro" id="IPR050231">
    <property type="entry name" value="Iron_ascorbate_oxido_reductase"/>
</dbReference>
<dbReference type="InterPro" id="IPR005123">
    <property type="entry name" value="Oxoglu/Fe-dep_dioxygenase_dom"/>
</dbReference>
<comment type="similarity">
    <text evidence="1">Belongs to the iron/ascorbate-dependent oxidoreductase family.</text>
</comment>
<feature type="domain" description="Fe2OG dioxygenase" evidence="2">
    <location>
        <begin position="177"/>
        <end position="279"/>
    </location>
</feature>
<evidence type="ECO:0000256" key="1">
    <source>
        <dbReference type="RuleBase" id="RU003682"/>
    </source>
</evidence>
<organism evidence="3">
    <name type="scientific">Blastobotrys adeninivorans</name>
    <name type="common">Yeast</name>
    <name type="synonym">Arxula adeninivorans</name>
    <dbReference type="NCBI Taxonomy" id="409370"/>
    <lineage>
        <taxon>Eukaryota</taxon>
        <taxon>Fungi</taxon>
        <taxon>Dikarya</taxon>
        <taxon>Ascomycota</taxon>
        <taxon>Saccharomycotina</taxon>
        <taxon>Dipodascomycetes</taxon>
        <taxon>Dipodascales</taxon>
        <taxon>Trichomonascaceae</taxon>
        <taxon>Blastobotrys</taxon>
    </lineage>
</organism>
<evidence type="ECO:0000259" key="2">
    <source>
        <dbReference type="PROSITE" id="PS51471"/>
    </source>
</evidence>
<dbReference type="EMBL" id="HG937692">
    <property type="protein sequence ID" value="CDP36914.1"/>
    <property type="molecule type" value="Genomic_DNA"/>
</dbReference>
<dbReference type="GO" id="GO:0016491">
    <property type="term" value="F:oxidoreductase activity"/>
    <property type="evidence" value="ECO:0007669"/>
    <property type="project" value="UniProtKB-KW"/>
</dbReference>
<evidence type="ECO:0000313" key="3">
    <source>
        <dbReference type="EMBL" id="CDP36914.1"/>
    </source>
</evidence>
<reference evidence="3" key="1">
    <citation type="submission" date="2014-02" db="EMBL/GenBank/DDBJ databases">
        <authorList>
            <person name="Genoscope - CEA"/>
        </authorList>
    </citation>
    <scope>NUCLEOTIDE SEQUENCE</scope>
    <source>
        <strain evidence="3">LS3</strain>
    </source>
</reference>
<dbReference type="Pfam" id="PF03171">
    <property type="entry name" value="2OG-FeII_Oxy"/>
    <property type="match status" value="1"/>
</dbReference>
<sequence length="357" mass="39819">MTGKRLPIIDLAKLNNPDTRQELLEELRDALFKIGFLYLVNHGMETEAEQIMAIAPKAFEVPMEEKEKVAMVTNSHFVGYTKLGAEFTAKKSDLREQYDFGSATSIDPKSPEIIPGNPAWRKIQGPTPYLPDSVLSGFESTVKSYINGMDKLTTSLLELISESLNLPSDSLQPFVGEMNRLKIVKYPGTDDPQQSQGVGPHKDSSGMLTFVLQDDVGGLEVLDSDGEWIAATPIPGSFVVNIAQGFEALTGGRCCATTHRVQSPPAGVTRYSIPYFHSVRLSLTLKEIEDQLKFIQGKIPEPADDKRRKVATFSEFLDPKYSCFGEAHLRNRILSHRDVADRWYSDVKDQYLKEIES</sequence>
<dbReference type="PhylomeDB" id="A0A060T7Y5"/>
<accession>A0A060T7Y5</accession>
<dbReference type="PANTHER" id="PTHR47990">
    <property type="entry name" value="2-OXOGLUTARATE (2OG) AND FE(II)-DEPENDENT OXYGENASE SUPERFAMILY PROTEIN-RELATED"/>
    <property type="match status" value="1"/>
</dbReference>
<dbReference type="SUPFAM" id="SSF51197">
    <property type="entry name" value="Clavaminate synthase-like"/>
    <property type="match status" value="1"/>
</dbReference>
<dbReference type="AlphaFoldDB" id="A0A060T7Y5"/>
<dbReference type="PROSITE" id="PS51471">
    <property type="entry name" value="FE2OG_OXY"/>
    <property type="match status" value="1"/>
</dbReference>
<gene>
    <name evidence="3" type="ORF">GNLVRS02_ARAD1B23914g</name>
</gene>
<dbReference type="GO" id="GO:0046872">
    <property type="term" value="F:metal ion binding"/>
    <property type="evidence" value="ECO:0007669"/>
    <property type="project" value="UniProtKB-KW"/>
</dbReference>
<dbReference type="Pfam" id="PF14226">
    <property type="entry name" value="DIOX_N"/>
    <property type="match status" value="1"/>
</dbReference>